<evidence type="ECO:0000256" key="1">
    <source>
        <dbReference type="SAM" id="Phobius"/>
    </source>
</evidence>
<organism evidence="3 4">
    <name type="scientific">Mucilaginibacter sabulilitoris</name>
    <dbReference type="NCBI Taxonomy" id="1173583"/>
    <lineage>
        <taxon>Bacteria</taxon>
        <taxon>Pseudomonadati</taxon>
        <taxon>Bacteroidota</taxon>
        <taxon>Sphingobacteriia</taxon>
        <taxon>Sphingobacteriales</taxon>
        <taxon>Sphingobacteriaceae</taxon>
        <taxon>Mucilaginibacter</taxon>
    </lineage>
</organism>
<dbReference type="Pfam" id="PF01569">
    <property type="entry name" value="PAP2"/>
    <property type="match status" value="1"/>
</dbReference>
<evidence type="ECO:0000313" key="3">
    <source>
        <dbReference type="EMBL" id="WPU95895.1"/>
    </source>
</evidence>
<dbReference type="SUPFAM" id="SSF48317">
    <property type="entry name" value="Acid phosphatase/Vanadium-dependent haloperoxidase"/>
    <property type="match status" value="1"/>
</dbReference>
<name>A0ABZ0TRZ4_9SPHI</name>
<keyword evidence="1" id="KW-1133">Transmembrane helix</keyword>
<feature type="transmembrane region" description="Helical" evidence="1">
    <location>
        <begin position="82"/>
        <end position="102"/>
    </location>
</feature>
<dbReference type="Gene3D" id="1.20.144.10">
    <property type="entry name" value="Phosphatidic acid phosphatase type 2/haloperoxidase"/>
    <property type="match status" value="2"/>
</dbReference>
<feature type="transmembrane region" description="Helical" evidence="1">
    <location>
        <begin position="158"/>
        <end position="176"/>
    </location>
</feature>
<feature type="domain" description="Phosphatidic acid phosphatase type 2/haloperoxidase" evidence="2">
    <location>
        <begin position="82"/>
        <end position="197"/>
    </location>
</feature>
<evidence type="ECO:0000259" key="2">
    <source>
        <dbReference type="SMART" id="SM00014"/>
    </source>
</evidence>
<proteinExistence type="predicted"/>
<feature type="transmembrane region" description="Helical" evidence="1">
    <location>
        <begin position="134"/>
        <end position="151"/>
    </location>
</feature>
<keyword evidence="4" id="KW-1185">Reference proteome</keyword>
<feature type="transmembrane region" description="Helical" evidence="1">
    <location>
        <begin position="12"/>
        <end position="33"/>
    </location>
</feature>
<gene>
    <name evidence="3" type="ORF">SNE25_10235</name>
</gene>
<dbReference type="InterPro" id="IPR000326">
    <property type="entry name" value="PAP2/HPO"/>
</dbReference>
<dbReference type="PANTHER" id="PTHR14969">
    <property type="entry name" value="SPHINGOSINE-1-PHOSPHATE PHOSPHOHYDROLASE"/>
    <property type="match status" value="1"/>
</dbReference>
<dbReference type="RefSeq" id="WP_321565000.1">
    <property type="nucleotide sequence ID" value="NZ_CP139558.1"/>
</dbReference>
<accession>A0ABZ0TRZ4</accession>
<protein>
    <submittedName>
        <fullName evidence="3">Phosphatase PAP2 family protein</fullName>
    </submittedName>
</protein>
<dbReference type="SMART" id="SM00014">
    <property type="entry name" value="acidPPc"/>
    <property type="match status" value="1"/>
</dbReference>
<dbReference type="InterPro" id="IPR036938">
    <property type="entry name" value="PAP2/HPO_sf"/>
</dbReference>
<keyword evidence="1" id="KW-0472">Membrane</keyword>
<dbReference type="Proteomes" id="UP001324380">
    <property type="component" value="Chromosome"/>
</dbReference>
<dbReference type="EMBL" id="CP139558">
    <property type="protein sequence ID" value="WPU95895.1"/>
    <property type="molecule type" value="Genomic_DNA"/>
</dbReference>
<reference evidence="3 4" key="1">
    <citation type="submission" date="2023-11" db="EMBL/GenBank/DDBJ databases">
        <title>Analysis of the Genomes of Mucilaginibacter gossypii cycad 4 and M. sabulilitoris SNA2: microbes with the potential for plant growth promotion.</title>
        <authorList>
            <person name="Hirsch A.M."/>
            <person name="Humm E."/>
            <person name="Rubbi M."/>
            <person name="Del Vecchio G."/>
            <person name="Ha S.M."/>
            <person name="Pellegrini M."/>
            <person name="Gunsalus R.P."/>
        </authorList>
    </citation>
    <scope>NUCLEOTIDE SEQUENCE [LARGE SCALE GENOMIC DNA]</scope>
    <source>
        <strain evidence="3 4">SNA2</strain>
    </source>
</reference>
<sequence>MNIGIKDVLYRIRPFFILYLLILCTCLIIKFLYSRETIYFAVNGLNSSWADAIMPYITDIGEGLTVIILSAIIALFNYRKAFLLVTSYAVTSIVAQVLKYIFDAPRPKLYFSHELSRIHFVKGLQVWSVHSFPSGHSVTAFSAAVIITYLCRHKGWGIPALLIAILVGYSRMYLSQHFFEDVMAGSVIGVIVTVFWLSWLDSKQFIHSEKWNRGLIKTSQGNN</sequence>
<keyword evidence="1" id="KW-0812">Transmembrane</keyword>
<feature type="transmembrane region" description="Helical" evidence="1">
    <location>
        <begin position="182"/>
        <end position="200"/>
    </location>
</feature>
<dbReference type="PANTHER" id="PTHR14969:SF13">
    <property type="entry name" value="AT30094P"/>
    <property type="match status" value="1"/>
</dbReference>
<feature type="transmembrane region" description="Helical" evidence="1">
    <location>
        <begin position="53"/>
        <end position="75"/>
    </location>
</feature>
<evidence type="ECO:0000313" key="4">
    <source>
        <dbReference type="Proteomes" id="UP001324380"/>
    </source>
</evidence>